<dbReference type="NCBIfam" id="TIGR00041">
    <property type="entry name" value="DTMP_kinase"/>
    <property type="match status" value="1"/>
</dbReference>
<gene>
    <name evidence="12" type="primary">tmk</name>
    <name evidence="14" type="ORF">Cs308_0848</name>
</gene>
<evidence type="ECO:0000256" key="12">
    <source>
        <dbReference type="HAMAP-Rule" id="MF_00165"/>
    </source>
</evidence>
<evidence type="ECO:0000259" key="13">
    <source>
        <dbReference type="Pfam" id="PF02223"/>
    </source>
</evidence>
<evidence type="ECO:0000256" key="9">
    <source>
        <dbReference type="ARBA" id="ARBA00029962"/>
    </source>
</evidence>
<dbReference type="EMBL" id="CP014639">
    <property type="protein sequence ID" value="ANH79018.1"/>
    <property type="molecule type" value="Genomic_DNA"/>
</dbReference>
<dbReference type="GO" id="GO:0005524">
    <property type="term" value="F:ATP binding"/>
    <property type="evidence" value="ECO:0007669"/>
    <property type="project" value="UniProtKB-UniRule"/>
</dbReference>
<dbReference type="Proteomes" id="UP000078162">
    <property type="component" value="Chromosome"/>
</dbReference>
<evidence type="ECO:0000313" key="14">
    <source>
        <dbReference type="EMBL" id="ANH79018.1"/>
    </source>
</evidence>
<dbReference type="PANTHER" id="PTHR10344">
    <property type="entry name" value="THYMIDYLATE KINASE"/>
    <property type="match status" value="1"/>
</dbReference>
<dbReference type="InterPro" id="IPR018095">
    <property type="entry name" value="Thymidylate_kin_CS"/>
</dbReference>
<evidence type="ECO:0000256" key="11">
    <source>
        <dbReference type="ARBA" id="ARBA00057735"/>
    </source>
</evidence>
<dbReference type="InterPro" id="IPR027417">
    <property type="entry name" value="P-loop_NTPase"/>
</dbReference>
<comment type="function">
    <text evidence="11 12">Phosphorylation of dTMP to form dTDP in both de novo and salvage pathways of dTTP synthesis.</text>
</comment>
<dbReference type="OrthoDB" id="9774907at2"/>
<evidence type="ECO:0000256" key="6">
    <source>
        <dbReference type="ARBA" id="ARBA00022741"/>
    </source>
</evidence>
<dbReference type="AlphaFoldDB" id="A0A1A9HVK9"/>
<accession>A0A1A9HVK9</accession>
<keyword evidence="5 12" id="KW-0545">Nucleotide biosynthesis</keyword>
<comment type="catalytic activity">
    <reaction evidence="10 12">
        <text>dTMP + ATP = dTDP + ADP</text>
        <dbReference type="Rhea" id="RHEA:13517"/>
        <dbReference type="ChEBI" id="CHEBI:30616"/>
        <dbReference type="ChEBI" id="CHEBI:58369"/>
        <dbReference type="ChEBI" id="CHEBI:63528"/>
        <dbReference type="ChEBI" id="CHEBI:456216"/>
        <dbReference type="EC" id="2.7.4.9"/>
    </reaction>
</comment>
<evidence type="ECO:0000256" key="2">
    <source>
        <dbReference type="ARBA" id="ARBA00012980"/>
    </source>
</evidence>
<protein>
    <recommendedName>
        <fullName evidence="3 12">Thymidylate kinase</fullName>
        <ecNumber evidence="2 12">2.7.4.9</ecNumber>
    </recommendedName>
    <alternativeName>
        <fullName evidence="9 12">dTMP kinase</fullName>
    </alternativeName>
</protein>
<dbReference type="RefSeq" id="WP_066482902.1">
    <property type="nucleotide sequence ID" value="NZ_CP014639.1"/>
</dbReference>
<keyword evidence="6 12" id="KW-0547">Nucleotide-binding</keyword>
<keyword evidence="4 12" id="KW-0808">Transferase</keyword>
<organism evidence="14 15">
    <name type="scientific">Candidatus Chlamydia sanziniae</name>
    <dbReference type="NCBI Taxonomy" id="1806891"/>
    <lineage>
        <taxon>Bacteria</taxon>
        <taxon>Pseudomonadati</taxon>
        <taxon>Chlamydiota</taxon>
        <taxon>Chlamydiia</taxon>
        <taxon>Chlamydiales</taxon>
        <taxon>Chlamydiaceae</taxon>
        <taxon>Chlamydia/Chlamydophila group</taxon>
        <taxon>Chlamydia</taxon>
    </lineage>
</organism>
<dbReference type="InterPro" id="IPR018094">
    <property type="entry name" value="Thymidylate_kinase"/>
</dbReference>
<keyword evidence="8 12" id="KW-0067">ATP-binding</keyword>
<dbReference type="GO" id="GO:0004798">
    <property type="term" value="F:dTMP kinase activity"/>
    <property type="evidence" value="ECO:0007669"/>
    <property type="project" value="UniProtKB-UniRule"/>
</dbReference>
<feature type="domain" description="Thymidylate kinase-like" evidence="13">
    <location>
        <begin position="5"/>
        <end position="192"/>
    </location>
</feature>
<dbReference type="KEGG" id="csaz:Cs308_0848"/>
<evidence type="ECO:0000256" key="1">
    <source>
        <dbReference type="ARBA" id="ARBA00009776"/>
    </source>
</evidence>
<dbReference type="CDD" id="cd01672">
    <property type="entry name" value="TMPK"/>
    <property type="match status" value="1"/>
</dbReference>
<dbReference type="GO" id="GO:0006233">
    <property type="term" value="P:dTDP biosynthetic process"/>
    <property type="evidence" value="ECO:0007669"/>
    <property type="project" value="InterPro"/>
</dbReference>
<dbReference type="GO" id="GO:0006227">
    <property type="term" value="P:dUDP biosynthetic process"/>
    <property type="evidence" value="ECO:0007669"/>
    <property type="project" value="TreeGrafter"/>
</dbReference>
<evidence type="ECO:0000256" key="5">
    <source>
        <dbReference type="ARBA" id="ARBA00022727"/>
    </source>
</evidence>
<dbReference type="Pfam" id="PF02223">
    <property type="entry name" value="Thymidylate_kin"/>
    <property type="match status" value="1"/>
</dbReference>
<dbReference type="InterPro" id="IPR039430">
    <property type="entry name" value="Thymidylate_kin-like_dom"/>
</dbReference>
<evidence type="ECO:0000256" key="7">
    <source>
        <dbReference type="ARBA" id="ARBA00022777"/>
    </source>
</evidence>
<evidence type="ECO:0000256" key="8">
    <source>
        <dbReference type="ARBA" id="ARBA00022840"/>
    </source>
</evidence>
<dbReference type="PATRIC" id="fig|1806891.3.peg.841"/>
<dbReference type="PROSITE" id="PS01331">
    <property type="entry name" value="THYMIDYLATE_KINASE"/>
    <property type="match status" value="1"/>
</dbReference>
<evidence type="ECO:0000256" key="10">
    <source>
        <dbReference type="ARBA" id="ARBA00048743"/>
    </source>
</evidence>
<dbReference type="PANTHER" id="PTHR10344:SF4">
    <property type="entry name" value="UMP-CMP KINASE 2, MITOCHONDRIAL"/>
    <property type="match status" value="1"/>
</dbReference>
<dbReference type="GO" id="GO:0006235">
    <property type="term" value="P:dTTP biosynthetic process"/>
    <property type="evidence" value="ECO:0007669"/>
    <property type="project" value="UniProtKB-UniRule"/>
</dbReference>
<dbReference type="STRING" id="1806891.Cs308_0848"/>
<name>A0A1A9HVK9_9CHLA</name>
<evidence type="ECO:0000256" key="4">
    <source>
        <dbReference type="ARBA" id="ARBA00022679"/>
    </source>
</evidence>
<dbReference type="GO" id="GO:0005829">
    <property type="term" value="C:cytosol"/>
    <property type="evidence" value="ECO:0007669"/>
    <property type="project" value="TreeGrafter"/>
</dbReference>
<feature type="binding site" evidence="12">
    <location>
        <begin position="7"/>
        <end position="14"/>
    </location>
    <ligand>
        <name>ATP</name>
        <dbReference type="ChEBI" id="CHEBI:30616"/>
    </ligand>
</feature>
<keyword evidence="15" id="KW-1185">Reference proteome</keyword>
<dbReference type="Gene3D" id="3.40.50.300">
    <property type="entry name" value="P-loop containing nucleotide triphosphate hydrolases"/>
    <property type="match status" value="1"/>
</dbReference>
<sequence length="207" mass="23172">MFIVIEGGEGAGKSSLAEALHKQFVVVQNKKVFRTREPGGSKLGELLRDFILDPSKSCLSTYSELFLFLAMRAQHIEEKILPALQNGYLVLCERFHDSTIVYQGIAEQLGASFVADLCYKVQGLKPFLPDLILLLDIPAEIGLQRKQQQKSLDKFEQKPLSYHHAIRQGFLALAKAHPSRYLILNACQALTSSVDQVMKRIGLNLCK</sequence>
<evidence type="ECO:0000313" key="15">
    <source>
        <dbReference type="Proteomes" id="UP000078162"/>
    </source>
</evidence>
<evidence type="ECO:0000256" key="3">
    <source>
        <dbReference type="ARBA" id="ARBA00017144"/>
    </source>
</evidence>
<dbReference type="EC" id="2.7.4.9" evidence="2 12"/>
<keyword evidence="7 12" id="KW-0418">Kinase</keyword>
<dbReference type="SUPFAM" id="SSF52540">
    <property type="entry name" value="P-loop containing nucleoside triphosphate hydrolases"/>
    <property type="match status" value="1"/>
</dbReference>
<proteinExistence type="inferred from homology"/>
<dbReference type="HAMAP" id="MF_00165">
    <property type="entry name" value="Thymidylate_kinase"/>
    <property type="match status" value="1"/>
</dbReference>
<dbReference type="FunFam" id="3.40.50.300:FF:000225">
    <property type="entry name" value="Thymidylate kinase"/>
    <property type="match status" value="1"/>
</dbReference>
<reference evidence="14 15" key="1">
    <citation type="submission" date="2016-03" db="EMBL/GenBank/DDBJ databases">
        <title>Culture-independent genomics supports pathogen discovery for uncultivable bacteria within the genus Chlamydia.</title>
        <authorList>
            <person name="Taylor-Brown A."/>
            <person name="Bachmann N.L."/>
            <person name="Borel N."/>
            <person name="Polkinghorne A."/>
        </authorList>
    </citation>
    <scope>NUCLEOTIDE SEQUENCE [LARGE SCALE GENOMIC DNA]</scope>
    <source>
        <strain evidence="14 15">2742-308</strain>
    </source>
</reference>
<comment type="similarity">
    <text evidence="1 12">Belongs to the thymidylate kinase family.</text>
</comment>